<evidence type="ECO:0000313" key="2">
    <source>
        <dbReference type="EMBL" id="MBY17989.1"/>
    </source>
</evidence>
<dbReference type="AlphaFoldDB" id="A0A2S2NLD0"/>
<proteinExistence type="predicted"/>
<protein>
    <recommendedName>
        <fullName evidence="3">Secreted protein</fullName>
    </recommendedName>
</protein>
<keyword evidence="1" id="KW-0732">Signal</keyword>
<organism evidence="2">
    <name type="scientific">Schizaphis graminum</name>
    <name type="common">Green bug aphid</name>
    <dbReference type="NCBI Taxonomy" id="13262"/>
    <lineage>
        <taxon>Eukaryota</taxon>
        <taxon>Metazoa</taxon>
        <taxon>Ecdysozoa</taxon>
        <taxon>Arthropoda</taxon>
        <taxon>Hexapoda</taxon>
        <taxon>Insecta</taxon>
        <taxon>Pterygota</taxon>
        <taxon>Neoptera</taxon>
        <taxon>Paraneoptera</taxon>
        <taxon>Hemiptera</taxon>
        <taxon>Sternorrhyncha</taxon>
        <taxon>Aphidomorpha</taxon>
        <taxon>Aphidoidea</taxon>
        <taxon>Aphididae</taxon>
        <taxon>Aphidini</taxon>
        <taxon>Schizaphis</taxon>
    </lineage>
</organism>
<name>A0A2S2NLD0_SCHGA</name>
<evidence type="ECO:0008006" key="3">
    <source>
        <dbReference type="Google" id="ProtNLM"/>
    </source>
</evidence>
<reference evidence="2" key="1">
    <citation type="submission" date="2018-04" db="EMBL/GenBank/DDBJ databases">
        <title>Transcriptome of Schizaphis graminum biotype I.</title>
        <authorList>
            <person name="Scully E.D."/>
            <person name="Geib S.M."/>
            <person name="Palmer N.A."/>
            <person name="Koch K."/>
            <person name="Bradshaw J."/>
            <person name="Heng-Moss T."/>
            <person name="Sarath G."/>
        </authorList>
    </citation>
    <scope>NUCLEOTIDE SEQUENCE</scope>
</reference>
<dbReference type="EMBL" id="GGMR01005370">
    <property type="protein sequence ID" value="MBY17989.1"/>
    <property type="molecule type" value="Transcribed_RNA"/>
</dbReference>
<gene>
    <name evidence="2" type="ORF">g.5607</name>
</gene>
<evidence type="ECO:0000256" key="1">
    <source>
        <dbReference type="SAM" id="SignalP"/>
    </source>
</evidence>
<sequence length="137" mass="15652">MFYHRPSLYTRIIILILCVRGRTNHNSVCASSLKVQLVCRVCGSRPRSVSLSLRLAATRRVGDNIGGRWRLRTRVILILVGAFEINKKREKKIKYSRRPSGRPYGGAKSLKNHTHTRFSRFVVYRNPCGVCNAHSSQ</sequence>
<feature type="signal peptide" evidence="1">
    <location>
        <begin position="1"/>
        <end position="21"/>
    </location>
</feature>
<feature type="chain" id="PRO_5015720324" description="Secreted protein" evidence="1">
    <location>
        <begin position="22"/>
        <end position="137"/>
    </location>
</feature>
<accession>A0A2S2NLD0</accession>